<evidence type="ECO:0000313" key="1">
    <source>
        <dbReference type="EMBL" id="KAJ6256461.1"/>
    </source>
</evidence>
<sequence>MLVEAAYRGQKDVGKATVKDAAIYDSVTTVKPLLDAGALINTQKLEKISTKDFQEGYYIGLRYIRNIEQ</sequence>
<keyword evidence="2" id="KW-1185">Reference proteome</keyword>
<dbReference type="Proteomes" id="UP001221413">
    <property type="component" value="Unassembled WGS sequence"/>
</dbReference>
<comment type="caution">
    <text evidence="1">The sequence shown here is derived from an EMBL/GenBank/DDBJ whole genome shotgun (WGS) entry which is preliminary data.</text>
</comment>
<gene>
    <name evidence="1" type="ORF">Dda_8323</name>
</gene>
<evidence type="ECO:0000313" key="2">
    <source>
        <dbReference type="Proteomes" id="UP001221413"/>
    </source>
</evidence>
<reference evidence="1" key="1">
    <citation type="submission" date="2023-01" db="EMBL/GenBank/DDBJ databases">
        <title>The chitinases involved in constricting ring structure development in the nematode-trapping fungus Drechslerella dactyloides.</title>
        <authorList>
            <person name="Wang R."/>
            <person name="Zhang L."/>
            <person name="Tang P."/>
            <person name="Li S."/>
            <person name="Liang L."/>
        </authorList>
    </citation>
    <scope>NUCLEOTIDE SEQUENCE</scope>
    <source>
        <strain evidence="1">YMF1.00031</strain>
    </source>
</reference>
<proteinExistence type="predicted"/>
<dbReference type="AlphaFoldDB" id="A0AAD6IQH8"/>
<protein>
    <submittedName>
        <fullName evidence="1">Uncharacterized protein</fullName>
    </submittedName>
</protein>
<dbReference type="EMBL" id="JAQGDS010000012">
    <property type="protein sequence ID" value="KAJ6256461.1"/>
    <property type="molecule type" value="Genomic_DNA"/>
</dbReference>
<name>A0AAD6IQH8_DREDA</name>
<organism evidence="1 2">
    <name type="scientific">Drechslerella dactyloides</name>
    <name type="common">Nematode-trapping fungus</name>
    <name type="synonym">Arthrobotrys dactyloides</name>
    <dbReference type="NCBI Taxonomy" id="74499"/>
    <lineage>
        <taxon>Eukaryota</taxon>
        <taxon>Fungi</taxon>
        <taxon>Dikarya</taxon>
        <taxon>Ascomycota</taxon>
        <taxon>Pezizomycotina</taxon>
        <taxon>Orbiliomycetes</taxon>
        <taxon>Orbiliales</taxon>
        <taxon>Orbiliaceae</taxon>
        <taxon>Drechslerella</taxon>
    </lineage>
</organism>
<accession>A0AAD6IQH8</accession>